<keyword evidence="2" id="KW-0812">Transmembrane</keyword>
<protein>
    <recommendedName>
        <fullName evidence="5">Transmembrane protein</fullName>
    </recommendedName>
</protein>
<feature type="compositionally biased region" description="Polar residues" evidence="1">
    <location>
        <begin position="36"/>
        <end position="59"/>
    </location>
</feature>
<dbReference type="EMBL" id="HG725513">
    <property type="protein sequence ID" value="CDJ68200.1"/>
    <property type="molecule type" value="Genomic_DNA"/>
</dbReference>
<dbReference type="GeneID" id="25475046"/>
<reference evidence="3" key="2">
    <citation type="submission" date="2013-10" db="EMBL/GenBank/DDBJ databases">
        <authorList>
            <person name="Aslett M."/>
        </authorList>
    </citation>
    <scope>NUCLEOTIDE SEQUENCE [LARGE SCALE GENOMIC DNA]</scope>
    <source>
        <strain evidence="3">Houghton</strain>
    </source>
</reference>
<feature type="compositionally biased region" description="Basic and acidic residues" evidence="1">
    <location>
        <begin position="386"/>
        <end position="398"/>
    </location>
</feature>
<dbReference type="Proteomes" id="UP000030754">
    <property type="component" value="Unassembled WGS sequence"/>
</dbReference>
<evidence type="ECO:0000256" key="2">
    <source>
        <dbReference type="SAM" id="Phobius"/>
    </source>
</evidence>
<feature type="region of interest" description="Disordered" evidence="1">
    <location>
        <begin position="570"/>
        <end position="600"/>
    </location>
</feature>
<sequence length="600" mass="66751">MLRYTNVSLSAMQGQSEKVLGKPIARSFRRNRNAGLDSSCTSITPTNPQGRLPANNATSEDVPPYKAARRGARQLARTRAMFLLAVAATAVAYMVSLCASKLGKRRWNEGGNRILSAETEHDFAVDCTFMRNAASMRPLGDGQEEAELLERASAIVTSFESLVKPNESALLSLPVKARHRAVSLLVSLAVVEISALSVVVESHLKPASKRVAQDLLQLASRVSFTIPRRSMKWAPRHYYYLVLALSKLGLAQPYLCPLPRPERLRKLRELLLLQEAVMRKVRPVFEIINSPVGFASAEAAQKLDSALSSLSNLVCIRKNQVLRDPVLRYWLLKNEGPTRHSPIVPRAYCNFILQQPQQAFEELLEELAHPVPLCVNTMRKEIRRDREGIGRTAERETGWKPSRRLSRNASRKTDGSHVCHQPRGTVLRQSQEVTQQSQQMTQQSIPHHQGSSFSSGAVQISRYRKLMGYAEEALNAGRIYSSDSSPSELLQKAAPLPPQFPAFPKLADPLVSFPSGWPLYQIIQTQPKDLRTARSSDSYCNKVPFQHALWPPAAPLPTPFLQRSKNAQSGAPFITSKAPGAHRISRKFRGIAEGEPEGER</sequence>
<dbReference type="OrthoDB" id="348613at2759"/>
<gene>
    <name evidence="3" type="ORF">ENH_00048970</name>
</gene>
<dbReference type="VEuPathDB" id="ToxoDB:ENH_00048970"/>
<feature type="compositionally biased region" description="Low complexity" evidence="1">
    <location>
        <begin position="429"/>
        <end position="444"/>
    </location>
</feature>
<keyword evidence="4" id="KW-1185">Reference proteome</keyword>
<accession>U6N2N6</accession>
<name>U6N2N6_9EIME</name>
<evidence type="ECO:0000256" key="1">
    <source>
        <dbReference type="SAM" id="MobiDB-lite"/>
    </source>
</evidence>
<evidence type="ECO:0000313" key="4">
    <source>
        <dbReference type="Proteomes" id="UP000030754"/>
    </source>
</evidence>
<evidence type="ECO:0000313" key="3">
    <source>
        <dbReference type="EMBL" id="CDJ68200.1"/>
    </source>
</evidence>
<proteinExistence type="predicted"/>
<keyword evidence="2" id="KW-0472">Membrane</keyword>
<feature type="region of interest" description="Disordered" evidence="1">
    <location>
        <begin position="386"/>
        <end position="454"/>
    </location>
</feature>
<keyword evidence="2" id="KW-1133">Transmembrane helix</keyword>
<feature type="region of interest" description="Disordered" evidence="1">
    <location>
        <begin position="35"/>
        <end position="65"/>
    </location>
</feature>
<organism evidence="3 4">
    <name type="scientific">Eimeria necatrix</name>
    <dbReference type="NCBI Taxonomy" id="51315"/>
    <lineage>
        <taxon>Eukaryota</taxon>
        <taxon>Sar</taxon>
        <taxon>Alveolata</taxon>
        <taxon>Apicomplexa</taxon>
        <taxon>Conoidasida</taxon>
        <taxon>Coccidia</taxon>
        <taxon>Eucoccidiorida</taxon>
        <taxon>Eimeriorina</taxon>
        <taxon>Eimeriidae</taxon>
        <taxon>Eimeria</taxon>
    </lineage>
</organism>
<reference evidence="3" key="1">
    <citation type="submission" date="2013-10" db="EMBL/GenBank/DDBJ databases">
        <title>Genomic analysis of the causative agents of coccidiosis in chickens.</title>
        <authorList>
            <person name="Reid A.J."/>
            <person name="Blake D."/>
            <person name="Billington K."/>
            <person name="Browne H."/>
            <person name="Dunn M."/>
            <person name="Hung S."/>
            <person name="Kawahara F."/>
            <person name="Miranda-Saavedra D."/>
            <person name="Mourier T."/>
            <person name="Nagra H."/>
            <person name="Otto T.D."/>
            <person name="Rawlings N."/>
            <person name="Sanchez A."/>
            <person name="Sanders M."/>
            <person name="Subramaniam C."/>
            <person name="Tay Y."/>
            <person name="Dear P."/>
            <person name="Doerig C."/>
            <person name="Gruber A."/>
            <person name="Parkinson J."/>
            <person name="Shirley M."/>
            <person name="Wan K.L."/>
            <person name="Berriman M."/>
            <person name="Tomley F."/>
            <person name="Pain A."/>
        </authorList>
    </citation>
    <scope>NUCLEOTIDE SEQUENCE [LARGE SCALE GENOMIC DNA]</scope>
    <source>
        <strain evidence="3">Houghton</strain>
    </source>
</reference>
<feature type="compositionally biased region" description="Polar residues" evidence="1">
    <location>
        <begin position="445"/>
        <end position="454"/>
    </location>
</feature>
<dbReference type="RefSeq" id="XP_013436667.1">
    <property type="nucleotide sequence ID" value="XM_013581213.1"/>
</dbReference>
<evidence type="ECO:0008006" key="5">
    <source>
        <dbReference type="Google" id="ProtNLM"/>
    </source>
</evidence>
<dbReference type="AlphaFoldDB" id="U6N2N6"/>
<feature type="transmembrane region" description="Helical" evidence="2">
    <location>
        <begin position="80"/>
        <end position="102"/>
    </location>
</feature>
<feature type="compositionally biased region" description="Basic residues" evidence="1">
    <location>
        <begin position="401"/>
        <end position="410"/>
    </location>
</feature>